<evidence type="ECO:0000256" key="5">
    <source>
        <dbReference type="SAM" id="Phobius"/>
    </source>
</evidence>
<feature type="transmembrane region" description="Helical" evidence="5">
    <location>
        <begin position="20"/>
        <end position="43"/>
    </location>
</feature>
<dbReference type="InterPro" id="IPR006694">
    <property type="entry name" value="Fatty_acid_hydroxylase"/>
</dbReference>
<evidence type="ECO:0000313" key="8">
    <source>
        <dbReference type="Proteomes" id="UP001205560"/>
    </source>
</evidence>
<evidence type="ECO:0000313" key="7">
    <source>
        <dbReference type="EMBL" id="MCS0587816.1"/>
    </source>
</evidence>
<keyword evidence="4 5" id="KW-0472">Membrane</keyword>
<evidence type="ECO:0000256" key="1">
    <source>
        <dbReference type="ARBA" id="ARBA00004370"/>
    </source>
</evidence>
<gene>
    <name evidence="7" type="ORF">NX782_01190</name>
</gene>
<organism evidence="7 8">
    <name type="scientific">Massilia norwichensis</name>
    <dbReference type="NCBI Taxonomy" id="1442366"/>
    <lineage>
        <taxon>Bacteria</taxon>
        <taxon>Pseudomonadati</taxon>
        <taxon>Pseudomonadota</taxon>
        <taxon>Betaproteobacteria</taxon>
        <taxon>Burkholderiales</taxon>
        <taxon>Oxalobacteraceae</taxon>
        <taxon>Telluria group</taxon>
        <taxon>Massilia</taxon>
    </lineage>
</organism>
<dbReference type="PANTHER" id="PTHR11863">
    <property type="entry name" value="STEROL DESATURASE"/>
    <property type="match status" value="1"/>
</dbReference>
<accession>A0ABT2A0V7</accession>
<sequence length="267" mass="31129">MSDSLALPYHFQFWLKRAGASVWTNAMIYLIVATLFTAAWLWWRARPARRAPLQQKPVAARQIGRELLASIGPVLVFGLFVPVLFLFGLGKHTQVYRHIGERGWPYFFFSIVLLLLIQDTWFYWTHRLMHHRRLFRWFHLQHHRSVNPNPWSTYSMSLLEALVLSGVNLIVLFAVPAHLTALMIAGWLNVIYGVYGHLGYELYPPSMSRHWLGRWINTATAHNAHHAKGRHNYGYYFLIWDRLMGTIDPATAQHHETRPQPAQSVKL</sequence>
<dbReference type="InterPro" id="IPR050307">
    <property type="entry name" value="Sterol_Desaturase_Related"/>
</dbReference>
<dbReference type="RefSeq" id="WP_258843650.1">
    <property type="nucleotide sequence ID" value="NZ_JANUGX010000001.1"/>
</dbReference>
<evidence type="ECO:0000256" key="2">
    <source>
        <dbReference type="ARBA" id="ARBA00022692"/>
    </source>
</evidence>
<comment type="subcellular location">
    <subcellularLocation>
        <location evidence="1">Membrane</location>
    </subcellularLocation>
</comment>
<evidence type="ECO:0000256" key="4">
    <source>
        <dbReference type="ARBA" id="ARBA00023136"/>
    </source>
</evidence>
<evidence type="ECO:0000259" key="6">
    <source>
        <dbReference type="Pfam" id="PF04116"/>
    </source>
</evidence>
<feature type="domain" description="Fatty acid hydroxylase" evidence="6">
    <location>
        <begin position="112"/>
        <end position="246"/>
    </location>
</feature>
<proteinExistence type="predicted"/>
<feature type="transmembrane region" description="Helical" evidence="5">
    <location>
        <begin position="106"/>
        <end position="124"/>
    </location>
</feature>
<feature type="transmembrane region" description="Helical" evidence="5">
    <location>
        <begin position="154"/>
        <end position="175"/>
    </location>
</feature>
<dbReference type="EMBL" id="JANUGX010000001">
    <property type="protein sequence ID" value="MCS0587816.1"/>
    <property type="molecule type" value="Genomic_DNA"/>
</dbReference>
<evidence type="ECO:0000256" key="3">
    <source>
        <dbReference type="ARBA" id="ARBA00022989"/>
    </source>
</evidence>
<dbReference type="Proteomes" id="UP001205560">
    <property type="component" value="Unassembled WGS sequence"/>
</dbReference>
<protein>
    <submittedName>
        <fullName evidence="7">Sterol desaturase family protein</fullName>
    </submittedName>
</protein>
<keyword evidence="8" id="KW-1185">Reference proteome</keyword>
<feature type="transmembrane region" description="Helical" evidence="5">
    <location>
        <begin position="181"/>
        <end position="200"/>
    </location>
</feature>
<comment type="caution">
    <text evidence="7">The sequence shown here is derived from an EMBL/GenBank/DDBJ whole genome shotgun (WGS) entry which is preliminary data.</text>
</comment>
<name>A0ABT2A0V7_9BURK</name>
<dbReference type="Pfam" id="PF04116">
    <property type="entry name" value="FA_hydroxylase"/>
    <property type="match status" value="1"/>
</dbReference>
<feature type="transmembrane region" description="Helical" evidence="5">
    <location>
        <begin position="63"/>
        <end position="86"/>
    </location>
</feature>
<keyword evidence="2 5" id="KW-0812">Transmembrane</keyword>
<reference evidence="7 8" key="1">
    <citation type="submission" date="2022-08" db="EMBL/GenBank/DDBJ databases">
        <title>Reclassification of Massilia species as members of the genera Telluria, Duganella, Pseudoduganella, Mokoshia gen. nov. and Zemynaea gen. nov. using orthogonal and non-orthogonal genome-based approaches.</title>
        <authorList>
            <person name="Bowman J.P."/>
        </authorList>
    </citation>
    <scope>NUCLEOTIDE SEQUENCE [LARGE SCALE GENOMIC DNA]</scope>
    <source>
        <strain evidence="7 8">LMG 28164</strain>
    </source>
</reference>
<keyword evidence="3 5" id="KW-1133">Transmembrane helix</keyword>